<dbReference type="AlphaFoldDB" id="A0A0V0R2G6"/>
<dbReference type="SMART" id="SM00129">
    <property type="entry name" value="KISc"/>
    <property type="match status" value="1"/>
</dbReference>
<feature type="region of interest" description="Disordered" evidence="5">
    <location>
        <begin position="154"/>
        <end position="193"/>
    </location>
</feature>
<dbReference type="CDD" id="cd00106">
    <property type="entry name" value="KISc"/>
    <property type="match status" value="1"/>
</dbReference>
<dbReference type="Gene3D" id="3.40.850.10">
    <property type="entry name" value="Kinesin motor domain"/>
    <property type="match status" value="1"/>
</dbReference>
<organism evidence="7 8">
    <name type="scientific">Pseudocohnilembus persalinus</name>
    <name type="common">Ciliate</name>
    <dbReference type="NCBI Taxonomy" id="266149"/>
    <lineage>
        <taxon>Eukaryota</taxon>
        <taxon>Sar</taxon>
        <taxon>Alveolata</taxon>
        <taxon>Ciliophora</taxon>
        <taxon>Intramacronucleata</taxon>
        <taxon>Oligohymenophorea</taxon>
        <taxon>Scuticociliatia</taxon>
        <taxon>Philasterida</taxon>
        <taxon>Pseudocohnilembidae</taxon>
        <taxon>Pseudocohnilembus</taxon>
    </lineage>
</organism>
<dbReference type="InterPro" id="IPR027640">
    <property type="entry name" value="Kinesin-like_fam"/>
</dbReference>
<dbReference type="PANTHER" id="PTHR47968:SF36">
    <property type="entry name" value="KINESIN HEAVY CHAIN ISOFORM X1"/>
    <property type="match status" value="1"/>
</dbReference>
<keyword evidence="3 4" id="KW-0505">Motor protein</keyword>
<evidence type="ECO:0000256" key="2">
    <source>
        <dbReference type="ARBA" id="ARBA00023054"/>
    </source>
</evidence>
<keyword evidence="1" id="KW-0493">Microtubule</keyword>
<comment type="similarity">
    <text evidence="4">Belongs to the TRAFAC class myosin-kinesin ATPase superfamily. Kinesin family.</text>
</comment>
<dbReference type="InterPro" id="IPR036961">
    <property type="entry name" value="Kinesin_motor_dom_sf"/>
</dbReference>
<evidence type="ECO:0000256" key="1">
    <source>
        <dbReference type="ARBA" id="ARBA00022701"/>
    </source>
</evidence>
<proteinExistence type="inferred from homology"/>
<dbReference type="EMBL" id="LDAU01000059">
    <property type="protein sequence ID" value="KRX08667.1"/>
    <property type="molecule type" value="Genomic_DNA"/>
</dbReference>
<keyword evidence="4" id="KW-0067">ATP-binding</keyword>
<evidence type="ECO:0000256" key="4">
    <source>
        <dbReference type="PROSITE-ProRule" id="PRU00283"/>
    </source>
</evidence>
<evidence type="ECO:0000256" key="5">
    <source>
        <dbReference type="SAM" id="MobiDB-lite"/>
    </source>
</evidence>
<name>A0A0V0R2G6_PSEPJ</name>
<accession>A0A0V0R2G6</accession>
<dbReference type="GO" id="GO:0008017">
    <property type="term" value="F:microtubule binding"/>
    <property type="evidence" value="ECO:0007669"/>
    <property type="project" value="InterPro"/>
</dbReference>
<sequence>MSNYLDINVSNDSFDNKSQKNENYDFLNDLVNLDNVNKKTDDKNKLEKLGSVQNTHIQQINSPIEDIDIKNKNTQHSKKSENNVQSIKDNQQKYVHENQQNSDEQIQSNEFANDFGISKDTKQENQKNENNELLQNIEKTNNLALQRNEFNDEDDQYDDENYEDDFETNTNNASKMNSSPNKFDESSNKNQDKQEGNIFHKKNQNGKDLQDSKLKNSLISNKSNKKIQKDNLLDVQDISEIKVEKINESSYDQNLENQNQKLQLLQNLKQANHSSLEKQPDILNKHPLRKVMTNQEKILLEKRQQQKQESLNFQESQMGIEQQHSIKVMARVRPLVQIEKHSDIVLEVNKDQNTLNFIDKGIIKEMKFWKTFNPQSKQQDVFNNLKNNIKDVLNGFNFTILAYGQTGSGKTYSMFGADWEQVFQSYLHQNQQKEQKSNKNFIKQQMTLLENTSEDENFTGIMPRSIALLFDELNNIQKIGSQTYNVYCSFFQIYNEKIYDLLNENRDPLQIRTSALDGLFIDGLTEFKSENYINTIQIMKRGEQFRKIRETRMNTKSSRSHTVFRISLEEITENENGLIKKSYINMVDLAGSEKINKSEIISSEHLKELQNINQSLTTLGKVIHGLSHVKNKRLVIPYRESKLTRILQESLSGNSKTFVLGTLSPSFYNIQETISTLNFLERAQQIKTKVKQNNVVKSDQIIIQKLMKETQGIGQFKKNINKAKTPLQKHKERMLKFQRELVALESQFP</sequence>
<dbReference type="GO" id="GO:0016787">
    <property type="term" value="F:hydrolase activity"/>
    <property type="evidence" value="ECO:0007669"/>
    <property type="project" value="UniProtKB-KW"/>
</dbReference>
<evidence type="ECO:0000313" key="7">
    <source>
        <dbReference type="EMBL" id="KRX08667.1"/>
    </source>
</evidence>
<dbReference type="OMA" id="ECFFLEI"/>
<dbReference type="GO" id="GO:0007018">
    <property type="term" value="P:microtubule-based movement"/>
    <property type="evidence" value="ECO:0007669"/>
    <property type="project" value="InterPro"/>
</dbReference>
<dbReference type="GO" id="GO:0005524">
    <property type="term" value="F:ATP binding"/>
    <property type="evidence" value="ECO:0007669"/>
    <property type="project" value="UniProtKB-UniRule"/>
</dbReference>
<dbReference type="PRINTS" id="PR00380">
    <property type="entry name" value="KINESINHEAVY"/>
</dbReference>
<feature type="compositionally biased region" description="Acidic residues" evidence="5">
    <location>
        <begin position="154"/>
        <end position="167"/>
    </location>
</feature>
<feature type="compositionally biased region" description="Basic and acidic residues" evidence="5">
    <location>
        <begin position="182"/>
        <end position="193"/>
    </location>
</feature>
<dbReference type="PANTHER" id="PTHR47968">
    <property type="entry name" value="CENTROMERE PROTEIN E"/>
    <property type="match status" value="1"/>
</dbReference>
<dbReference type="InterPro" id="IPR001752">
    <property type="entry name" value="Kinesin_motor_dom"/>
</dbReference>
<dbReference type="SUPFAM" id="SSF52540">
    <property type="entry name" value="P-loop containing nucleoside triphosphate hydrolases"/>
    <property type="match status" value="1"/>
</dbReference>
<protein>
    <submittedName>
        <fullName evidence="7">p-loop containing nucleoside triphosphate hydrolase</fullName>
    </submittedName>
</protein>
<evidence type="ECO:0000259" key="6">
    <source>
        <dbReference type="PROSITE" id="PS50067"/>
    </source>
</evidence>
<comment type="caution">
    <text evidence="7">The sequence shown here is derived from an EMBL/GenBank/DDBJ whole genome shotgun (WGS) entry which is preliminary data.</text>
</comment>
<evidence type="ECO:0000313" key="8">
    <source>
        <dbReference type="Proteomes" id="UP000054937"/>
    </source>
</evidence>
<dbReference type="Proteomes" id="UP000054937">
    <property type="component" value="Unassembled WGS sequence"/>
</dbReference>
<dbReference type="InParanoid" id="A0A0V0R2G6"/>
<keyword evidence="8" id="KW-1185">Reference proteome</keyword>
<dbReference type="GO" id="GO:0003777">
    <property type="term" value="F:microtubule motor activity"/>
    <property type="evidence" value="ECO:0007669"/>
    <property type="project" value="InterPro"/>
</dbReference>
<keyword evidence="2" id="KW-0175">Coiled coil</keyword>
<dbReference type="PROSITE" id="PS50067">
    <property type="entry name" value="KINESIN_MOTOR_2"/>
    <property type="match status" value="1"/>
</dbReference>
<dbReference type="GO" id="GO:0005874">
    <property type="term" value="C:microtubule"/>
    <property type="evidence" value="ECO:0007669"/>
    <property type="project" value="UniProtKB-KW"/>
</dbReference>
<dbReference type="Pfam" id="PF00225">
    <property type="entry name" value="Kinesin"/>
    <property type="match status" value="1"/>
</dbReference>
<gene>
    <name evidence="7" type="ORF">PPERSA_07479</name>
</gene>
<evidence type="ECO:0000256" key="3">
    <source>
        <dbReference type="ARBA" id="ARBA00023175"/>
    </source>
</evidence>
<reference evidence="7 8" key="1">
    <citation type="journal article" date="2015" name="Sci. Rep.">
        <title>Genome of the facultative scuticociliatosis pathogen Pseudocohnilembus persalinus provides insight into its virulence through horizontal gene transfer.</title>
        <authorList>
            <person name="Xiong J."/>
            <person name="Wang G."/>
            <person name="Cheng J."/>
            <person name="Tian M."/>
            <person name="Pan X."/>
            <person name="Warren A."/>
            <person name="Jiang C."/>
            <person name="Yuan D."/>
            <person name="Miao W."/>
        </authorList>
    </citation>
    <scope>NUCLEOTIDE SEQUENCE [LARGE SCALE GENOMIC DNA]</scope>
    <source>
        <strain evidence="7">36N120E</strain>
    </source>
</reference>
<feature type="binding site" evidence="4">
    <location>
        <begin position="404"/>
        <end position="411"/>
    </location>
    <ligand>
        <name>ATP</name>
        <dbReference type="ChEBI" id="CHEBI:30616"/>
    </ligand>
</feature>
<feature type="domain" description="Kinesin motor" evidence="6">
    <location>
        <begin position="325"/>
        <end position="686"/>
    </location>
</feature>
<dbReference type="InterPro" id="IPR027417">
    <property type="entry name" value="P-loop_NTPase"/>
</dbReference>
<keyword evidence="4" id="KW-0547">Nucleotide-binding</keyword>
<dbReference type="OrthoDB" id="123929at2759"/>
<keyword evidence="7" id="KW-0378">Hydrolase</keyword>